<dbReference type="AlphaFoldDB" id="A0A182NBV2"/>
<sequence>MAPHITTIEPCLHVDLEGHSMDTFLGATGGLCNYATVTAPPYGAATACYDLAGSLLLPPGPGGANTTALITIETSPSIVLATGPPPPNAANVSIEWHQQQQQQSQHSHACGHRPEPLPATVSFLPAIATADTSPDFVGVGALDILKGVGQDSIIGIRGKALEVNDGKKVVTVIESSGQLPPTSATTAGANSVSPSLSAHGGSGSLPRTAGKAIMATPTTTSAATSPQAPPVPLIPYYSEQQQSGSSSSSASHHKTPGAAPIITVTSTDGSSTGGGPAAGRHTDGMLDRISHDLDYLLNRTTGDVGPAPTSSSVVPIQLRSTTGGGGGGIGTAPAAQPSSQQQGSISSAPPLIPTCHSVHEVIIEESEEVDS</sequence>
<protein>
    <submittedName>
        <fullName evidence="2">Uncharacterized protein</fullName>
    </submittedName>
</protein>
<reference evidence="2" key="2">
    <citation type="submission" date="2020-05" db="UniProtKB">
        <authorList>
            <consortium name="EnsemblMetazoa"/>
        </authorList>
    </citation>
    <scope>IDENTIFICATION</scope>
    <source>
        <strain evidence="2">WRAIR2</strain>
    </source>
</reference>
<organism evidence="2 3">
    <name type="scientific">Anopheles dirus</name>
    <dbReference type="NCBI Taxonomy" id="7168"/>
    <lineage>
        <taxon>Eukaryota</taxon>
        <taxon>Metazoa</taxon>
        <taxon>Ecdysozoa</taxon>
        <taxon>Arthropoda</taxon>
        <taxon>Hexapoda</taxon>
        <taxon>Insecta</taxon>
        <taxon>Pterygota</taxon>
        <taxon>Neoptera</taxon>
        <taxon>Endopterygota</taxon>
        <taxon>Diptera</taxon>
        <taxon>Nematocera</taxon>
        <taxon>Culicoidea</taxon>
        <taxon>Culicidae</taxon>
        <taxon>Anophelinae</taxon>
        <taxon>Anopheles</taxon>
    </lineage>
</organism>
<evidence type="ECO:0000313" key="2">
    <source>
        <dbReference type="EnsemblMetazoa" id="ADIR005132-PA"/>
    </source>
</evidence>
<evidence type="ECO:0000313" key="3">
    <source>
        <dbReference type="Proteomes" id="UP000075884"/>
    </source>
</evidence>
<evidence type="ECO:0000256" key="1">
    <source>
        <dbReference type="SAM" id="MobiDB-lite"/>
    </source>
</evidence>
<feature type="compositionally biased region" description="Polar residues" evidence="1">
    <location>
        <begin position="178"/>
        <end position="196"/>
    </location>
</feature>
<reference evidence="3" key="1">
    <citation type="submission" date="2013-03" db="EMBL/GenBank/DDBJ databases">
        <title>The Genome Sequence of Anopheles dirus WRAIR2.</title>
        <authorList>
            <consortium name="The Broad Institute Genomics Platform"/>
            <person name="Neafsey D.E."/>
            <person name="Walton C."/>
            <person name="Walker B."/>
            <person name="Young S.K."/>
            <person name="Zeng Q."/>
            <person name="Gargeya S."/>
            <person name="Fitzgerald M."/>
            <person name="Haas B."/>
            <person name="Abouelleil A."/>
            <person name="Allen A.W."/>
            <person name="Alvarado L."/>
            <person name="Arachchi H.M."/>
            <person name="Berlin A.M."/>
            <person name="Chapman S.B."/>
            <person name="Gainer-Dewar J."/>
            <person name="Goldberg J."/>
            <person name="Griggs A."/>
            <person name="Gujja S."/>
            <person name="Hansen M."/>
            <person name="Howarth C."/>
            <person name="Imamovic A."/>
            <person name="Ireland A."/>
            <person name="Larimer J."/>
            <person name="McCowan C."/>
            <person name="Murphy C."/>
            <person name="Pearson M."/>
            <person name="Poon T.W."/>
            <person name="Priest M."/>
            <person name="Roberts A."/>
            <person name="Saif S."/>
            <person name="Shea T."/>
            <person name="Sisk P."/>
            <person name="Sykes S."/>
            <person name="Wortman J."/>
            <person name="Nusbaum C."/>
            <person name="Birren B."/>
        </authorList>
    </citation>
    <scope>NUCLEOTIDE SEQUENCE [LARGE SCALE GENOMIC DNA]</scope>
    <source>
        <strain evidence="3">WRAIR2</strain>
    </source>
</reference>
<dbReference type="VEuPathDB" id="VectorBase:ADIR005132"/>
<feature type="compositionally biased region" description="Low complexity" evidence="1">
    <location>
        <begin position="215"/>
        <end position="226"/>
    </location>
</feature>
<dbReference type="Proteomes" id="UP000075884">
    <property type="component" value="Unassembled WGS sequence"/>
</dbReference>
<feature type="region of interest" description="Disordered" evidence="1">
    <location>
        <begin position="178"/>
        <end position="284"/>
    </location>
</feature>
<dbReference type="EnsemblMetazoa" id="ADIR005132-RA">
    <property type="protein sequence ID" value="ADIR005132-PA"/>
    <property type="gene ID" value="ADIR005132"/>
</dbReference>
<feature type="compositionally biased region" description="Low complexity" evidence="1">
    <location>
        <begin position="331"/>
        <end position="349"/>
    </location>
</feature>
<accession>A0A182NBV2</accession>
<proteinExistence type="predicted"/>
<feature type="region of interest" description="Disordered" evidence="1">
    <location>
        <begin position="300"/>
        <end position="351"/>
    </location>
</feature>
<name>A0A182NBV2_9DIPT</name>
<keyword evidence="3" id="KW-1185">Reference proteome</keyword>
<feature type="compositionally biased region" description="Low complexity" evidence="1">
    <location>
        <begin position="238"/>
        <end position="250"/>
    </location>
</feature>
<feature type="compositionally biased region" description="Polar residues" evidence="1">
    <location>
        <begin position="308"/>
        <end position="320"/>
    </location>
</feature>